<evidence type="ECO:0000313" key="1">
    <source>
        <dbReference type="EMBL" id="EGG55829.1"/>
    </source>
</evidence>
<comment type="caution">
    <text evidence="1">The sequence shown here is derived from an EMBL/GenBank/DDBJ whole genome shotgun (WGS) entry which is preliminary data.</text>
</comment>
<dbReference type="EMBL" id="AFBR01000023">
    <property type="protein sequence ID" value="EGG55829.1"/>
    <property type="molecule type" value="Genomic_DNA"/>
</dbReference>
<name>F3QRW6_9BACT</name>
<dbReference type="RefSeq" id="WP_008625562.1">
    <property type="nucleotide sequence ID" value="NZ_GL883827.1"/>
</dbReference>
<dbReference type="Proteomes" id="UP000005546">
    <property type="component" value="Unassembled WGS sequence"/>
</dbReference>
<dbReference type="HOGENOM" id="CLU_3082878_0_0_10"/>
<accession>F3QRW6</accession>
<gene>
    <name evidence="1" type="ORF">HMPREF9442_00882</name>
</gene>
<dbReference type="AlphaFoldDB" id="F3QRW6"/>
<proteinExistence type="predicted"/>
<keyword evidence="2" id="KW-1185">Reference proteome</keyword>
<dbReference type="STRING" id="762982.HMPREF9442_00882"/>
<evidence type="ECO:0000313" key="2">
    <source>
        <dbReference type="Proteomes" id="UP000005546"/>
    </source>
</evidence>
<protein>
    <submittedName>
        <fullName evidence="1">Uncharacterized protein</fullName>
    </submittedName>
</protein>
<sequence length="52" mass="5708">MKKKYVCPSVEIADVELSGLIAQSPGRGIPIDDAVEADMEFEALSNKNIWDL</sequence>
<organism evidence="1 2">
    <name type="scientific">Paraprevotella xylaniphila YIT 11841</name>
    <dbReference type="NCBI Taxonomy" id="762982"/>
    <lineage>
        <taxon>Bacteria</taxon>
        <taxon>Pseudomonadati</taxon>
        <taxon>Bacteroidota</taxon>
        <taxon>Bacteroidia</taxon>
        <taxon>Bacteroidales</taxon>
        <taxon>Prevotellaceae</taxon>
        <taxon>Paraprevotella</taxon>
    </lineage>
</organism>
<reference evidence="1 2" key="1">
    <citation type="submission" date="2011-02" db="EMBL/GenBank/DDBJ databases">
        <authorList>
            <person name="Weinstock G."/>
            <person name="Sodergren E."/>
            <person name="Clifton S."/>
            <person name="Fulton L."/>
            <person name="Fulton B."/>
            <person name="Courtney L."/>
            <person name="Fronick C."/>
            <person name="Harrison M."/>
            <person name="Strong C."/>
            <person name="Farmer C."/>
            <person name="Delahaunty K."/>
            <person name="Markovic C."/>
            <person name="Hall O."/>
            <person name="Minx P."/>
            <person name="Tomlinson C."/>
            <person name="Mitreva M."/>
            <person name="Hou S."/>
            <person name="Chen J."/>
            <person name="Wollam A."/>
            <person name="Pepin K.H."/>
            <person name="Johnson M."/>
            <person name="Bhonagiri V."/>
            <person name="Zhang X."/>
            <person name="Suruliraj S."/>
            <person name="Warren W."/>
            <person name="Chinwalla A."/>
            <person name="Mardis E.R."/>
            <person name="Wilson R.K."/>
        </authorList>
    </citation>
    <scope>NUCLEOTIDE SEQUENCE [LARGE SCALE GENOMIC DNA]</scope>
    <source>
        <strain evidence="1 2">YIT 11841</strain>
    </source>
</reference>